<dbReference type="EMBL" id="HBHJ01013155">
    <property type="protein sequence ID" value="CAD9682367.1"/>
    <property type="molecule type" value="Transcribed_RNA"/>
</dbReference>
<dbReference type="AlphaFoldDB" id="A0A7S2RW01"/>
<evidence type="ECO:0000256" key="2">
    <source>
        <dbReference type="SAM" id="Phobius"/>
    </source>
</evidence>
<organism evidence="3">
    <name type="scientific">Rhizochromulina marina</name>
    <dbReference type="NCBI Taxonomy" id="1034831"/>
    <lineage>
        <taxon>Eukaryota</taxon>
        <taxon>Sar</taxon>
        <taxon>Stramenopiles</taxon>
        <taxon>Ochrophyta</taxon>
        <taxon>Dictyochophyceae</taxon>
        <taxon>Rhizochromulinales</taxon>
        <taxon>Rhizochromulina</taxon>
    </lineage>
</organism>
<keyword evidence="2" id="KW-0812">Transmembrane</keyword>
<keyword evidence="2" id="KW-1133">Transmembrane helix</keyword>
<feature type="transmembrane region" description="Helical" evidence="2">
    <location>
        <begin position="46"/>
        <end position="72"/>
    </location>
</feature>
<proteinExistence type="predicted"/>
<protein>
    <submittedName>
        <fullName evidence="3">Uncharacterized protein</fullName>
    </submittedName>
</protein>
<evidence type="ECO:0000313" key="3">
    <source>
        <dbReference type="EMBL" id="CAD9682367.1"/>
    </source>
</evidence>
<feature type="transmembrane region" description="Helical" evidence="2">
    <location>
        <begin position="21"/>
        <end position="40"/>
    </location>
</feature>
<sequence length="166" mass="18490">MEAISNFSLPFDSDVIRKFTKLGNSVIFVLVIIASIMFMADKTDCYYLGILNGLFVMTFMLVLLGLELGLFPPDFTEKLRNDMRFLFRPLGRLLVSVYVALMLFGFGFFGILMGVIMTVATAFNAFLFHRHRDVLNYSQLDEEEAGGASMPPAGASYSQVPEGGLK</sequence>
<accession>A0A7S2RW01</accession>
<feature type="transmembrane region" description="Helical" evidence="2">
    <location>
        <begin position="93"/>
        <end position="126"/>
    </location>
</feature>
<feature type="compositionally biased region" description="Low complexity" evidence="1">
    <location>
        <begin position="146"/>
        <end position="156"/>
    </location>
</feature>
<keyword evidence="2" id="KW-0472">Membrane</keyword>
<feature type="region of interest" description="Disordered" evidence="1">
    <location>
        <begin position="144"/>
        <end position="166"/>
    </location>
</feature>
<gene>
    <name evidence="3" type="ORF">RMAR1173_LOCUS8584</name>
</gene>
<name>A0A7S2RW01_9STRA</name>
<reference evidence="3" key="1">
    <citation type="submission" date="2021-01" db="EMBL/GenBank/DDBJ databases">
        <authorList>
            <person name="Corre E."/>
            <person name="Pelletier E."/>
            <person name="Niang G."/>
            <person name="Scheremetjew M."/>
            <person name="Finn R."/>
            <person name="Kale V."/>
            <person name="Holt S."/>
            <person name="Cochrane G."/>
            <person name="Meng A."/>
            <person name="Brown T."/>
            <person name="Cohen L."/>
        </authorList>
    </citation>
    <scope>NUCLEOTIDE SEQUENCE</scope>
    <source>
        <strain evidence="3">CCMP1243</strain>
    </source>
</reference>
<evidence type="ECO:0000256" key="1">
    <source>
        <dbReference type="SAM" id="MobiDB-lite"/>
    </source>
</evidence>